<dbReference type="PANTHER" id="PTHR46847">
    <property type="entry name" value="D-ALLOSE-BINDING PERIPLASMIC PROTEIN-RELATED"/>
    <property type="match status" value="1"/>
</dbReference>
<comment type="subcellular location">
    <subcellularLocation>
        <location evidence="1">Cell envelope</location>
    </subcellularLocation>
</comment>
<evidence type="ECO:0000313" key="7">
    <source>
        <dbReference type="EMBL" id="UWP58575.1"/>
    </source>
</evidence>
<evidence type="ECO:0000313" key="8">
    <source>
        <dbReference type="Proteomes" id="UP001060164"/>
    </source>
</evidence>
<dbReference type="SUPFAM" id="SSF53822">
    <property type="entry name" value="Periplasmic binding protein-like I"/>
    <property type="match status" value="1"/>
</dbReference>
<dbReference type="Proteomes" id="UP001060164">
    <property type="component" value="Chromosome"/>
</dbReference>
<keyword evidence="8" id="KW-1185">Reference proteome</keyword>
<evidence type="ECO:0000256" key="4">
    <source>
        <dbReference type="SAM" id="MobiDB-lite"/>
    </source>
</evidence>
<evidence type="ECO:0000259" key="6">
    <source>
        <dbReference type="Pfam" id="PF13407"/>
    </source>
</evidence>
<dbReference type="InterPro" id="IPR025997">
    <property type="entry name" value="SBP_2_dom"/>
</dbReference>
<evidence type="ECO:0000256" key="2">
    <source>
        <dbReference type="ARBA" id="ARBA00007639"/>
    </source>
</evidence>
<keyword evidence="3 5" id="KW-0732">Signal</keyword>
<dbReference type="CDD" id="cd01536">
    <property type="entry name" value="PBP1_ABC_sugar_binding-like"/>
    <property type="match status" value="1"/>
</dbReference>
<gene>
    <name evidence="7" type="ORF">NQ502_14495</name>
</gene>
<dbReference type="PROSITE" id="PS51257">
    <property type="entry name" value="PROKAR_LIPOPROTEIN"/>
    <property type="match status" value="1"/>
</dbReference>
<name>A0ABY5VDL1_9FIRM</name>
<accession>A0ABY5VDL1</accession>
<evidence type="ECO:0000256" key="3">
    <source>
        <dbReference type="ARBA" id="ARBA00022729"/>
    </source>
</evidence>
<feature type="region of interest" description="Disordered" evidence="4">
    <location>
        <begin position="25"/>
        <end position="49"/>
    </location>
</feature>
<evidence type="ECO:0000256" key="5">
    <source>
        <dbReference type="SAM" id="SignalP"/>
    </source>
</evidence>
<reference evidence="7" key="1">
    <citation type="journal article" date="2022" name="Cell">
        <title>Design, construction, and in vivo augmentation of a complex gut microbiome.</title>
        <authorList>
            <person name="Cheng A.G."/>
            <person name="Ho P.Y."/>
            <person name="Aranda-Diaz A."/>
            <person name="Jain S."/>
            <person name="Yu F.B."/>
            <person name="Meng X."/>
            <person name="Wang M."/>
            <person name="Iakiviak M."/>
            <person name="Nagashima K."/>
            <person name="Zhao A."/>
            <person name="Murugkar P."/>
            <person name="Patil A."/>
            <person name="Atabakhsh K."/>
            <person name="Weakley A."/>
            <person name="Yan J."/>
            <person name="Brumbaugh A.R."/>
            <person name="Higginbottom S."/>
            <person name="Dimas A."/>
            <person name="Shiver A.L."/>
            <person name="Deutschbauer A."/>
            <person name="Neff N."/>
            <person name="Sonnenburg J.L."/>
            <person name="Huang K.C."/>
            <person name="Fischbach M.A."/>
        </authorList>
    </citation>
    <scope>NUCLEOTIDE SEQUENCE</scope>
    <source>
        <strain evidence="7">DSM 19829</strain>
    </source>
</reference>
<evidence type="ECO:0000256" key="1">
    <source>
        <dbReference type="ARBA" id="ARBA00004196"/>
    </source>
</evidence>
<dbReference type="EMBL" id="CP102290">
    <property type="protein sequence ID" value="UWP58575.1"/>
    <property type="molecule type" value="Genomic_DNA"/>
</dbReference>
<dbReference type="InterPro" id="IPR028082">
    <property type="entry name" value="Peripla_BP_I"/>
</dbReference>
<feature type="signal peptide" evidence="5">
    <location>
        <begin position="1"/>
        <end position="22"/>
    </location>
</feature>
<dbReference type="Gene3D" id="3.40.50.2300">
    <property type="match status" value="2"/>
</dbReference>
<feature type="chain" id="PRO_5045307092" evidence="5">
    <location>
        <begin position="23"/>
        <end position="377"/>
    </location>
</feature>
<sequence length="377" mass="40684">MKKLLAVLLTMGLVLGMTGCSGGSGGTAGGAAGDDPALSEGMETTESSGKVETDIKVSEDKIQAASEETLGDWEVAYTEKYAPSGEEEYTWGFIDMGFEDTFTTKIRNTFVSYCEKNFPNVKVLEADGELDPNVQLQLAENFIAQGVDCIIIIPQDADGCVGVVDTCMAEGMPLVCLNSVIHSDHLEKEIGYVGSSNYEAGKLQAEWLIENVDDTDPVVMCYQKGSDGYDHSAQRHNGLFETLDAAGYNYDLKAVLISEYMRDIAMTNAEDWITSFSDEVQVIPCCNDESAMGTLQAYQAAGLADKVKILGIDANQDCLKEVKAGNIACTVFQNAMGQAKWGAVSAYDACVNGKKETVSFSIPFETVDAKNVEEYLD</sequence>
<comment type="similarity">
    <text evidence="2">Belongs to the bacterial solute-binding protein 2 family.</text>
</comment>
<dbReference type="RefSeq" id="WP_028530272.1">
    <property type="nucleotide sequence ID" value="NZ_CABLBR010000053.1"/>
</dbReference>
<organism evidence="7 8">
    <name type="scientific">Ruminococcus gauvreauii</name>
    <dbReference type="NCBI Taxonomy" id="438033"/>
    <lineage>
        <taxon>Bacteria</taxon>
        <taxon>Bacillati</taxon>
        <taxon>Bacillota</taxon>
        <taxon>Clostridia</taxon>
        <taxon>Eubacteriales</taxon>
        <taxon>Oscillospiraceae</taxon>
        <taxon>Ruminococcus</taxon>
    </lineage>
</organism>
<protein>
    <submittedName>
        <fullName evidence="7">Sugar ABC transporter substrate-binding protein</fullName>
    </submittedName>
</protein>
<dbReference type="Pfam" id="PF13407">
    <property type="entry name" value="Peripla_BP_4"/>
    <property type="match status" value="1"/>
</dbReference>
<proteinExistence type="inferred from homology"/>
<dbReference type="PANTHER" id="PTHR46847:SF1">
    <property type="entry name" value="D-ALLOSE-BINDING PERIPLASMIC PROTEIN-RELATED"/>
    <property type="match status" value="1"/>
</dbReference>
<feature type="domain" description="Periplasmic binding protein" evidence="6">
    <location>
        <begin position="98"/>
        <end position="354"/>
    </location>
</feature>